<sequence>MLLETYQHRSFIKQSGNILTTLRSRETPFEIGWNTEIRAYEWLRQQYQQHRVRLNRQHALIWAWPQSTISYPIVPHTDRRVAIVHLWLDVPDELVLLMNFEAWTIPLIGARFMEDDNIPIERDWEKLFDEAWLIQHEYAASDDWLDHQAVFPYVDRAWIKRIKYLRGYR</sequence>
<evidence type="ECO:0000313" key="2">
    <source>
        <dbReference type="Proteomes" id="UP000292648"/>
    </source>
</evidence>
<dbReference type="AlphaFoldDB" id="A0A4Q9Y642"/>
<comment type="caution">
    <text evidence="1">The sequence shown here is derived from an EMBL/GenBank/DDBJ whole genome shotgun (WGS) entry which is preliminary data.</text>
</comment>
<gene>
    <name evidence="1" type="ORF">EUZ87_00550</name>
</gene>
<protein>
    <recommendedName>
        <fullName evidence="3">DUF3841 domain-containing protein</fullName>
    </recommendedName>
</protein>
<dbReference type="EMBL" id="SEHH01000009">
    <property type="protein sequence ID" value="TBX52683.1"/>
    <property type="molecule type" value="Genomic_DNA"/>
</dbReference>
<accession>A0A4Q9Y642</accession>
<proteinExistence type="predicted"/>
<dbReference type="Proteomes" id="UP000292648">
    <property type="component" value="Unassembled WGS sequence"/>
</dbReference>
<evidence type="ECO:0008006" key="3">
    <source>
        <dbReference type="Google" id="ProtNLM"/>
    </source>
</evidence>
<dbReference type="RefSeq" id="WP_131509139.1">
    <property type="nucleotide sequence ID" value="NZ_CAKMBI010000013.1"/>
</dbReference>
<name>A0A4Q9Y642_9LACO</name>
<reference evidence="1 2" key="1">
    <citation type="submission" date="2019-01" db="EMBL/GenBank/DDBJ databases">
        <title>Draft genome sequence of Lactobacillus paraplantarum OSY-TC318, a Producer of the novel lantibiotic Paraplantaracin TC318.</title>
        <authorList>
            <person name="Hussein W.E."/>
            <person name="Huang E."/>
            <person name="Yousef A.E."/>
        </authorList>
    </citation>
    <scope>NUCLEOTIDE SEQUENCE [LARGE SCALE GENOMIC DNA]</scope>
    <source>
        <strain evidence="1 2">OSY-TC318</strain>
    </source>
</reference>
<organism evidence="1 2">
    <name type="scientific">Lactiplantibacillus paraplantarum</name>
    <dbReference type="NCBI Taxonomy" id="60520"/>
    <lineage>
        <taxon>Bacteria</taxon>
        <taxon>Bacillati</taxon>
        <taxon>Bacillota</taxon>
        <taxon>Bacilli</taxon>
        <taxon>Lactobacillales</taxon>
        <taxon>Lactobacillaceae</taxon>
        <taxon>Lactiplantibacillus</taxon>
    </lineage>
</organism>
<evidence type="ECO:0000313" key="1">
    <source>
        <dbReference type="EMBL" id="TBX52683.1"/>
    </source>
</evidence>